<name>A0A0K1Q1P1_9BACT</name>
<reference evidence="1 2" key="1">
    <citation type="submission" date="2015-08" db="EMBL/GenBank/DDBJ databases">
        <authorList>
            <person name="Babu N.S."/>
            <person name="Beckwith C.J."/>
            <person name="Beseler K.G."/>
            <person name="Brison A."/>
            <person name="Carone J.V."/>
            <person name="Caskin T.P."/>
            <person name="Diamond M."/>
            <person name="Durham M.E."/>
            <person name="Foxe J.M."/>
            <person name="Go M."/>
            <person name="Henderson B.A."/>
            <person name="Jones I.B."/>
            <person name="McGettigan J.A."/>
            <person name="Micheletti S.J."/>
            <person name="Nasrallah M.E."/>
            <person name="Ortiz D."/>
            <person name="Piller C.R."/>
            <person name="Privatt S.R."/>
            <person name="Schneider S.L."/>
            <person name="Sharp S."/>
            <person name="Smith T.C."/>
            <person name="Stanton J.D."/>
            <person name="Ullery H.E."/>
            <person name="Wilson R.J."/>
            <person name="Serrano M.G."/>
            <person name="Buck G."/>
            <person name="Lee V."/>
            <person name="Wang Y."/>
            <person name="Carvalho R."/>
            <person name="Voegtly L."/>
            <person name="Shi R."/>
            <person name="Duckworth R."/>
            <person name="Johnson A."/>
            <person name="Loviza R."/>
            <person name="Walstead R."/>
            <person name="Shah Z."/>
            <person name="Kiflezghi M."/>
            <person name="Wade K."/>
            <person name="Ball S.L."/>
            <person name="Bradley K.W."/>
            <person name="Asai D.J."/>
            <person name="Bowman C.A."/>
            <person name="Russell D.A."/>
            <person name="Pope W.H."/>
            <person name="Jacobs-Sera D."/>
            <person name="Hendrix R.W."/>
            <person name="Hatfull G.F."/>
        </authorList>
    </citation>
    <scope>NUCLEOTIDE SEQUENCE [LARGE SCALE GENOMIC DNA]</scope>
    <source>
        <strain evidence="1 2">DSM 27648</strain>
    </source>
</reference>
<evidence type="ECO:0000313" key="2">
    <source>
        <dbReference type="Proteomes" id="UP000064967"/>
    </source>
</evidence>
<dbReference type="STRING" id="1391654.AKJ09_05963"/>
<accession>A0A0K1Q1P1</accession>
<evidence type="ECO:0000313" key="1">
    <source>
        <dbReference type="EMBL" id="AKU99299.1"/>
    </source>
</evidence>
<proteinExistence type="predicted"/>
<gene>
    <name evidence="1" type="ORF">AKJ09_05963</name>
</gene>
<organism evidence="1 2">
    <name type="scientific">Labilithrix luteola</name>
    <dbReference type="NCBI Taxonomy" id="1391654"/>
    <lineage>
        <taxon>Bacteria</taxon>
        <taxon>Pseudomonadati</taxon>
        <taxon>Myxococcota</taxon>
        <taxon>Polyangia</taxon>
        <taxon>Polyangiales</taxon>
        <taxon>Labilitrichaceae</taxon>
        <taxon>Labilithrix</taxon>
    </lineage>
</organism>
<dbReference type="EMBL" id="CP012333">
    <property type="protein sequence ID" value="AKU99299.1"/>
    <property type="molecule type" value="Genomic_DNA"/>
</dbReference>
<keyword evidence="2" id="KW-1185">Reference proteome</keyword>
<protein>
    <submittedName>
        <fullName evidence="1">Uncharacterized protein</fullName>
    </submittedName>
</protein>
<dbReference type="AlphaFoldDB" id="A0A0K1Q1P1"/>
<dbReference type="KEGG" id="llu:AKJ09_05963"/>
<sequence>MAAQSGLLIWKPGGGVSFDFAVDPMVAQWFGDLQRLVLPGFPKAQ</sequence>
<dbReference type="Proteomes" id="UP000064967">
    <property type="component" value="Chromosome"/>
</dbReference>